<protein>
    <submittedName>
        <fullName evidence="8">Iron ABC transporter substrate-binding protein</fullName>
    </submittedName>
</protein>
<accession>A0A1X1SXU1</accession>
<evidence type="ECO:0000313" key="9">
    <source>
        <dbReference type="Proteomes" id="UP000193564"/>
    </source>
</evidence>
<dbReference type="Pfam" id="PF01497">
    <property type="entry name" value="Peripla_BP_2"/>
    <property type="match status" value="1"/>
</dbReference>
<evidence type="ECO:0000259" key="6">
    <source>
        <dbReference type="PROSITE" id="PS50983"/>
    </source>
</evidence>
<reference evidence="8 9" key="1">
    <citation type="submission" date="2016-01" db="EMBL/GenBank/DDBJ databases">
        <title>The new phylogeny of the genus Mycobacterium.</title>
        <authorList>
            <person name="Tarcisio F."/>
            <person name="Conor M."/>
            <person name="Antonella G."/>
            <person name="Elisabetta G."/>
            <person name="Giulia F.S."/>
            <person name="Sara T."/>
            <person name="Anna F."/>
            <person name="Clotilde B."/>
            <person name="Roberto B."/>
            <person name="Veronica D.S."/>
            <person name="Fabio R."/>
            <person name="Monica P."/>
            <person name="Olivier J."/>
            <person name="Enrico T."/>
            <person name="Nicola S."/>
        </authorList>
    </citation>
    <scope>NUCLEOTIDE SEQUENCE [LARGE SCALE GENOMIC DNA]</scope>
    <source>
        <strain evidence="8 9">DSM 44339</strain>
    </source>
</reference>
<reference evidence="7" key="3">
    <citation type="submission" date="2020-02" db="EMBL/GenBank/DDBJ databases">
        <authorList>
            <person name="Matsumoto Y."/>
            <person name="Motooka D."/>
            <person name="Nakamura S."/>
        </authorList>
    </citation>
    <scope>NUCLEOTIDE SEQUENCE</scope>
    <source>
        <strain evidence="7">JCM 12405</strain>
    </source>
</reference>
<keyword evidence="9" id="KW-1185">Reference proteome</keyword>
<reference evidence="7 10" key="2">
    <citation type="journal article" date="2019" name="Emerg. Microbes Infect.">
        <title>Comprehensive subspecies identification of 175 nontuberculous mycobacteria species based on 7547 genomic profiles.</title>
        <authorList>
            <person name="Matsumoto Y."/>
            <person name="Kinjo T."/>
            <person name="Motooka D."/>
            <person name="Nabeya D."/>
            <person name="Jung N."/>
            <person name="Uechi K."/>
            <person name="Horii T."/>
            <person name="Iida T."/>
            <person name="Fujita J."/>
            <person name="Nakamura S."/>
        </authorList>
    </citation>
    <scope>NUCLEOTIDE SEQUENCE [LARGE SCALE GENOMIC DNA]</scope>
    <source>
        <strain evidence="7 10">JCM 12405</strain>
    </source>
</reference>
<dbReference type="PROSITE" id="PS50983">
    <property type="entry name" value="FE_B12_PBP"/>
    <property type="match status" value="1"/>
</dbReference>
<sequence>MSSAWSRRMFLAMTAALAGSTALAGCGDDEPGTVAKDGSVTVAHAFGETRIPGPPHRVVSAGLTEQDDLLAVGVVPIAVTDWFGGEPFGVWPWARSHLGASQPTVLSLADGIQVEAIRGLNPDLIVATNAGVDADTYTTLSQIAPTVAQRGSAAFFEPWKEQATVIGQAVFKAGEMQALIARVEERFTDAATANPQFAGKKALLLRGPLHRDSVPAVLPGWRTDFLNQMGFTVVDPGGPLIPRNRIAAVLDTADVLIWTTENEQEQGALLADPTIAGLKAVAGGRTIFTDKELAGAIAFASPLSYPLVANRLPPLLAQVLA</sequence>
<dbReference type="EMBL" id="AP022605">
    <property type="protein sequence ID" value="BBZ05939.1"/>
    <property type="molecule type" value="Genomic_DNA"/>
</dbReference>
<dbReference type="PROSITE" id="PS51318">
    <property type="entry name" value="TAT"/>
    <property type="match status" value="1"/>
</dbReference>
<dbReference type="Proteomes" id="UP000467201">
    <property type="component" value="Chromosome"/>
</dbReference>
<evidence type="ECO:0000256" key="1">
    <source>
        <dbReference type="ARBA" id="ARBA00004196"/>
    </source>
</evidence>
<dbReference type="PROSITE" id="PS51257">
    <property type="entry name" value="PROKAR_LIPOPROTEIN"/>
    <property type="match status" value="1"/>
</dbReference>
<name>A0A1X1SXU1_9MYCO</name>
<keyword evidence="3" id="KW-0813">Transport</keyword>
<keyword evidence="4 5" id="KW-0732">Signal</keyword>
<dbReference type="PANTHER" id="PTHR30532:SF24">
    <property type="entry name" value="FERRIC ENTEROBACTIN-BINDING PERIPLASMIC PROTEIN FEPB"/>
    <property type="match status" value="1"/>
</dbReference>
<dbReference type="PANTHER" id="PTHR30532">
    <property type="entry name" value="IRON III DICITRATE-BINDING PERIPLASMIC PROTEIN"/>
    <property type="match status" value="1"/>
</dbReference>
<dbReference type="InterPro" id="IPR002491">
    <property type="entry name" value="ABC_transptr_periplasmic_BD"/>
</dbReference>
<dbReference type="InterPro" id="IPR051313">
    <property type="entry name" value="Bact_iron-sidero_bind"/>
</dbReference>
<evidence type="ECO:0000256" key="4">
    <source>
        <dbReference type="ARBA" id="ARBA00022729"/>
    </source>
</evidence>
<dbReference type="AlphaFoldDB" id="A0A1X1SXU1"/>
<evidence type="ECO:0000313" key="10">
    <source>
        <dbReference type="Proteomes" id="UP000467201"/>
    </source>
</evidence>
<dbReference type="Gene3D" id="3.40.50.1980">
    <property type="entry name" value="Nitrogenase molybdenum iron protein domain"/>
    <property type="match status" value="2"/>
</dbReference>
<evidence type="ECO:0000313" key="8">
    <source>
        <dbReference type="EMBL" id="ORV35903.1"/>
    </source>
</evidence>
<comment type="similarity">
    <text evidence="2">Belongs to the bacterial solute-binding protein 8 family.</text>
</comment>
<feature type="chain" id="PRO_5033749589" evidence="5">
    <location>
        <begin position="25"/>
        <end position="321"/>
    </location>
</feature>
<dbReference type="EMBL" id="LQOS01000068">
    <property type="protein sequence ID" value="ORV35903.1"/>
    <property type="molecule type" value="Genomic_DNA"/>
</dbReference>
<dbReference type="GO" id="GO:0030288">
    <property type="term" value="C:outer membrane-bounded periplasmic space"/>
    <property type="evidence" value="ECO:0007669"/>
    <property type="project" value="TreeGrafter"/>
</dbReference>
<gene>
    <name evidence="8" type="ORF">AWC01_17925</name>
    <name evidence="7" type="ORF">MDOR_01080</name>
</gene>
<comment type="subcellular location">
    <subcellularLocation>
        <location evidence="1">Cell envelope</location>
    </subcellularLocation>
</comment>
<dbReference type="KEGG" id="mdr:MDOR_01080"/>
<dbReference type="RefSeq" id="WP_085192726.1">
    <property type="nucleotide sequence ID" value="NZ_AP022605.1"/>
</dbReference>
<evidence type="ECO:0000256" key="2">
    <source>
        <dbReference type="ARBA" id="ARBA00008814"/>
    </source>
</evidence>
<dbReference type="InterPro" id="IPR006311">
    <property type="entry name" value="TAT_signal"/>
</dbReference>
<feature type="signal peptide" evidence="5">
    <location>
        <begin position="1"/>
        <end position="24"/>
    </location>
</feature>
<evidence type="ECO:0000256" key="5">
    <source>
        <dbReference type="SAM" id="SignalP"/>
    </source>
</evidence>
<dbReference type="OrthoDB" id="1846031at2"/>
<feature type="domain" description="Fe/B12 periplasmic-binding" evidence="6">
    <location>
        <begin position="57"/>
        <end position="320"/>
    </location>
</feature>
<evidence type="ECO:0000313" key="7">
    <source>
        <dbReference type="EMBL" id="BBZ05939.1"/>
    </source>
</evidence>
<dbReference type="STRING" id="126673.AWC01_17925"/>
<evidence type="ECO:0000256" key="3">
    <source>
        <dbReference type="ARBA" id="ARBA00022448"/>
    </source>
</evidence>
<dbReference type="Proteomes" id="UP000193564">
    <property type="component" value="Unassembled WGS sequence"/>
</dbReference>
<organism evidence="8 9">
    <name type="scientific">Mycolicibacterium doricum</name>
    <dbReference type="NCBI Taxonomy" id="126673"/>
    <lineage>
        <taxon>Bacteria</taxon>
        <taxon>Bacillati</taxon>
        <taxon>Actinomycetota</taxon>
        <taxon>Actinomycetes</taxon>
        <taxon>Mycobacteriales</taxon>
        <taxon>Mycobacteriaceae</taxon>
        <taxon>Mycolicibacterium</taxon>
    </lineage>
</organism>
<dbReference type="GO" id="GO:1901678">
    <property type="term" value="P:iron coordination entity transport"/>
    <property type="evidence" value="ECO:0007669"/>
    <property type="project" value="UniProtKB-ARBA"/>
</dbReference>
<dbReference type="SUPFAM" id="SSF53807">
    <property type="entry name" value="Helical backbone' metal receptor"/>
    <property type="match status" value="1"/>
</dbReference>
<proteinExistence type="inferred from homology"/>